<dbReference type="FunFam" id="2.60.40.420:FF:000010">
    <property type="entry name" value="Early nodulin-like protein 1"/>
    <property type="match status" value="1"/>
</dbReference>
<evidence type="ECO:0000256" key="9">
    <source>
        <dbReference type="ARBA" id="ARBA00037868"/>
    </source>
</evidence>
<keyword evidence="6" id="KW-0325">Glycoprotein</keyword>
<evidence type="ECO:0000256" key="12">
    <source>
        <dbReference type="SAM" id="SignalP"/>
    </source>
</evidence>
<evidence type="ECO:0000256" key="7">
    <source>
        <dbReference type="ARBA" id="ARBA00023288"/>
    </source>
</evidence>
<evidence type="ECO:0000259" key="13">
    <source>
        <dbReference type="PROSITE" id="PS51485"/>
    </source>
</evidence>
<evidence type="ECO:0000256" key="2">
    <source>
        <dbReference type="ARBA" id="ARBA00022622"/>
    </source>
</evidence>
<evidence type="ECO:0000256" key="10">
    <source>
        <dbReference type="SAM" id="MobiDB-lite"/>
    </source>
</evidence>
<evidence type="ECO:0000256" key="8">
    <source>
        <dbReference type="ARBA" id="ARBA00035011"/>
    </source>
</evidence>
<evidence type="ECO:0000256" key="4">
    <source>
        <dbReference type="ARBA" id="ARBA00023136"/>
    </source>
</evidence>
<sequence length="184" mass="19498">MAIGYVIIPIELLLLVALLSFSACLPALSIDFVVGGSDGWTIPSSNDTDFYNHWAAKNRFKVGDTVSFKYKKDSVMVVSEEEYDKCHSAHPVFFSNNGKTEVRLDRPGLFYFMSGADGHCERGQKMIIKVMGDGTGSAPGGSPPAGGHGSDSDPDSDAAGLISAQLPLYAAVGGSVVLMLLGFD</sequence>
<dbReference type="InterPro" id="IPR039391">
    <property type="entry name" value="Phytocyanin-like"/>
</dbReference>
<keyword evidence="11" id="KW-0812">Transmembrane</keyword>
<dbReference type="InterPro" id="IPR008972">
    <property type="entry name" value="Cupredoxin"/>
</dbReference>
<keyword evidence="11" id="KW-1133">Transmembrane helix</keyword>
<dbReference type="InterPro" id="IPR041846">
    <property type="entry name" value="ENL_dom"/>
</dbReference>
<dbReference type="PANTHER" id="PTHR33021:SF289">
    <property type="entry name" value="EARLY NODULIN-LIKE PROTEIN 5-RELATED"/>
    <property type="match status" value="1"/>
</dbReference>
<reference evidence="14 15" key="1">
    <citation type="journal article" date="2017" name="Nature">
        <title>The Apostasia genome and the evolution of orchids.</title>
        <authorList>
            <person name="Zhang G.Q."/>
            <person name="Liu K.W."/>
            <person name="Li Z."/>
            <person name="Lohaus R."/>
            <person name="Hsiao Y.Y."/>
            <person name="Niu S.C."/>
            <person name="Wang J.Y."/>
            <person name="Lin Y.C."/>
            <person name="Xu Q."/>
            <person name="Chen L.J."/>
            <person name="Yoshida K."/>
            <person name="Fujiwara S."/>
            <person name="Wang Z.W."/>
            <person name="Zhang Y.Q."/>
            <person name="Mitsuda N."/>
            <person name="Wang M."/>
            <person name="Liu G.H."/>
            <person name="Pecoraro L."/>
            <person name="Huang H.X."/>
            <person name="Xiao X.J."/>
            <person name="Lin M."/>
            <person name="Wu X.Y."/>
            <person name="Wu W.L."/>
            <person name="Chen Y.Y."/>
            <person name="Chang S.B."/>
            <person name="Sakamoto S."/>
            <person name="Ohme-Takagi M."/>
            <person name="Yagi M."/>
            <person name="Zeng S.J."/>
            <person name="Shen C.Y."/>
            <person name="Yeh C.M."/>
            <person name="Luo Y.B."/>
            <person name="Tsai W.C."/>
            <person name="Van de Peer Y."/>
            <person name="Liu Z.J."/>
        </authorList>
    </citation>
    <scope>NUCLEOTIDE SEQUENCE [LARGE SCALE GENOMIC DNA]</scope>
    <source>
        <strain evidence="15">cv. Shenzhen</strain>
        <tissue evidence="14">Stem</tissue>
    </source>
</reference>
<dbReference type="STRING" id="1088818.A0A2I0AUU2"/>
<dbReference type="Proteomes" id="UP000236161">
    <property type="component" value="Unassembled WGS sequence"/>
</dbReference>
<feature type="compositionally biased region" description="Gly residues" evidence="10">
    <location>
        <begin position="133"/>
        <end position="149"/>
    </location>
</feature>
<accession>A0A2I0AUU2</accession>
<comment type="similarity">
    <text evidence="8">Belongs to the early nodulin-like (ENODL) family.</text>
</comment>
<evidence type="ECO:0000313" key="15">
    <source>
        <dbReference type="Proteomes" id="UP000236161"/>
    </source>
</evidence>
<dbReference type="EMBL" id="KZ451950">
    <property type="protein sequence ID" value="PKA59266.1"/>
    <property type="molecule type" value="Genomic_DNA"/>
</dbReference>
<evidence type="ECO:0000256" key="6">
    <source>
        <dbReference type="ARBA" id="ARBA00023180"/>
    </source>
</evidence>
<dbReference type="GO" id="GO:0098552">
    <property type="term" value="C:side of membrane"/>
    <property type="evidence" value="ECO:0007669"/>
    <property type="project" value="UniProtKB-KW"/>
</dbReference>
<evidence type="ECO:0000256" key="3">
    <source>
        <dbReference type="ARBA" id="ARBA00022729"/>
    </source>
</evidence>
<keyword evidence="7" id="KW-0449">Lipoprotein</keyword>
<feature type="domain" description="Phytocyanin" evidence="13">
    <location>
        <begin position="30"/>
        <end position="132"/>
    </location>
</feature>
<dbReference type="InterPro" id="IPR003245">
    <property type="entry name" value="Phytocyanin_dom"/>
</dbReference>
<organism evidence="14 15">
    <name type="scientific">Apostasia shenzhenica</name>
    <dbReference type="NCBI Taxonomy" id="1088818"/>
    <lineage>
        <taxon>Eukaryota</taxon>
        <taxon>Viridiplantae</taxon>
        <taxon>Streptophyta</taxon>
        <taxon>Embryophyta</taxon>
        <taxon>Tracheophyta</taxon>
        <taxon>Spermatophyta</taxon>
        <taxon>Magnoliopsida</taxon>
        <taxon>Liliopsida</taxon>
        <taxon>Asparagales</taxon>
        <taxon>Orchidaceae</taxon>
        <taxon>Apostasioideae</taxon>
        <taxon>Apostasia</taxon>
    </lineage>
</organism>
<feature type="signal peptide" evidence="12">
    <location>
        <begin position="1"/>
        <end position="29"/>
    </location>
</feature>
<keyword evidence="5" id="KW-1015">Disulfide bond</keyword>
<gene>
    <name evidence="14" type="ORF">AXF42_Ash001360</name>
</gene>
<evidence type="ECO:0000256" key="1">
    <source>
        <dbReference type="ARBA" id="ARBA00004589"/>
    </source>
</evidence>
<feature type="region of interest" description="Disordered" evidence="10">
    <location>
        <begin position="131"/>
        <end position="157"/>
    </location>
</feature>
<dbReference type="GO" id="GO:0012505">
    <property type="term" value="C:endomembrane system"/>
    <property type="evidence" value="ECO:0007669"/>
    <property type="project" value="UniProtKB-SubCell"/>
</dbReference>
<dbReference type="PROSITE" id="PS51485">
    <property type="entry name" value="PHYTOCYANIN"/>
    <property type="match status" value="1"/>
</dbReference>
<keyword evidence="4 11" id="KW-0472">Membrane</keyword>
<comment type="subcellular location">
    <subcellularLocation>
        <location evidence="9">Endomembrane system</location>
        <topology evidence="9">Lipid-anchor</topology>
    </subcellularLocation>
    <subcellularLocation>
        <location evidence="1">Membrane</location>
        <topology evidence="1">Lipid-anchor</topology>
        <topology evidence="1">GPI-anchor</topology>
    </subcellularLocation>
</comment>
<dbReference type="GO" id="GO:0009055">
    <property type="term" value="F:electron transfer activity"/>
    <property type="evidence" value="ECO:0007669"/>
    <property type="project" value="InterPro"/>
</dbReference>
<keyword evidence="15" id="KW-1185">Reference proteome</keyword>
<keyword evidence="2" id="KW-0336">GPI-anchor</keyword>
<dbReference type="GO" id="GO:0005886">
    <property type="term" value="C:plasma membrane"/>
    <property type="evidence" value="ECO:0007669"/>
    <property type="project" value="TreeGrafter"/>
</dbReference>
<evidence type="ECO:0000256" key="5">
    <source>
        <dbReference type="ARBA" id="ARBA00023157"/>
    </source>
</evidence>
<feature type="transmembrane region" description="Helical" evidence="11">
    <location>
        <begin position="166"/>
        <end position="183"/>
    </location>
</feature>
<dbReference type="Pfam" id="PF02298">
    <property type="entry name" value="Cu_bind_like"/>
    <property type="match status" value="1"/>
</dbReference>
<protein>
    <submittedName>
        <fullName evidence="14">Early nodulin-like protein 1</fullName>
    </submittedName>
</protein>
<dbReference type="AlphaFoldDB" id="A0A2I0AUU2"/>
<dbReference type="OrthoDB" id="959565at2759"/>
<dbReference type="PANTHER" id="PTHR33021">
    <property type="entry name" value="BLUE COPPER PROTEIN"/>
    <property type="match status" value="1"/>
</dbReference>
<evidence type="ECO:0000313" key="14">
    <source>
        <dbReference type="EMBL" id="PKA59266.1"/>
    </source>
</evidence>
<evidence type="ECO:0000256" key="11">
    <source>
        <dbReference type="SAM" id="Phobius"/>
    </source>
</evidence>
<dbReference type="SUPFAM" id="SSF49503">
    <property type="entry name" value="Cupredoxins"/>
    <property type="match status" value="1"/>
</dbReference>
<feature type="chain" id="PRO_5014180594" evidence="12">
    <location>
        <begin position="30"/>
        <end position="184"/>
    </location>
</feature>
<name>A0A2I0AUU2_9ASPA</name>
<dbReference type="CDD" id="cd11019">
    <property type="entry name" value="OsENODL1_like"/>
    <property type="match status" value="1"/>
</dbReference>
<proteinExistence type="inferred from homology"/>
<keyword evidence="3 12" id="KW-0732">Signal</keyword>
<dbReference type="Gene3D" id="2.60.40.420">
    <property type="entry name" value="Cupredoxins - blue copper proteins"/>
    <property type="match status" value="1"/>
</dbReference>